<proteinExistence type="predicted"/>
<feature type="compositionally biased region" description="Polar residues" evidence="1">
    <location>
        <begin position="41"/>
        <end position="54"/>
    </location>
</feature>
<sequence>MSPVLAVEGQPAWMSGYLTEGRCHLYKTIHVAVDYESPGKLSNTGQTTFRTSRGVSVEAPDRAKLKQSNLDHSGGGQKRADLRAKVSDYCTSGRLLLRLSADSIFPTHRKKDSTACLQSERTCRLRFGDFLSA</sequence>
<protein>
    <submittedName>
        <fullName evidence="2">Uncharacterized protein</fullName>
    </submittedName>
</protein>
<name>A0A448WCE9_9PLAT</name>
<evidence type="ECO:0000256" key="1">
    <source>
        <dbReference type="SAM" id="MobiDB-lite"/>
    </source>
</evidence>
<reference evidence="2" key="1">
    <citation type="submission" date="2018-11" db="EMBL/GenBank/DDBJ databases">
        <authorList>
            <consortium name="Pathogen Informatics"/>
        </authorList>
    </citation>
    <scope>NUCLEOTIDE SEQUENCE</scope>
</reference>
<feature type="region of interest" description="Disordered" evidence="1">
    <location>
        <begin position="41"/>
        <end position="79"/>
    </location>
</feature>
<accession>A0A448WCE9</accession>
<keyword evidence="3" id="KW-1185">Reference proteome</keyword>
<dbReference type="AlphaFoldDB" id="A0A448WCE9"/>
<dbReference type="Proteomes" id="UP000784294">
    <property type="component" value="Unassembled WGS sequence"/>
</dbReference>
<comment type="caution">
    <text evidence="2">The sequence shown here is derived from an EMBL/GenBank/DDBJ whole genome shotgun (WGS) entry which is preliminary data.</text>
</comment>
<dbReference type="EMBL" id="CAAALY010003654">
    <property type="protein sequence ID" value="VEL08318.1"/>
    <property type="molecule type" value="Genomic_DNA"/>
</dbReference>
<evidence type="ECO:0000313" key="2">
    <source>
        <dbReference type="EMBL" id="VEL08318.1"/>
    </source>
</evidence>
<evidence type="ECO:0000313" key="3">
    <source>
        <dbReference type="Proteomes" id="UP000784294"/>
    </source>
</evidence>
<organism evidence="2 3">
    <name type="scientific">Protopolystoma xenopodis</name>
    <dbReference type="NCBI Taxonomy" id="117903"/>
    <lineage>
        <taxon>Eukaryota</taxon>
        <taxon>Metazoa</taxon>
        <taxon>Spiralia</taxon>
        <taxon>Lophotrochozoa</taxon>
        <taxon>Platyhelminthes</taxon>
        <taxon>Monogenea</taxon>
        <taxon>Polyopisthocotylea</taxon>
        <taxon>Polystomatidea</taxon>
        <taxon>Polystomatidae</taxon>
        <taxon>Protopolystoma</taxon>
    </lineage>
</organism>
<gene>
    <name evidence="2" type="ORF">PXEA_LOCUS1758</name>
</gene>